<evidence type="ECO:0000313" key="1">
    <source>
        <dbReference type="EMBL" id="TDD92614.1"/>
    </source>
</evidence>
<protein>
    <submittedName>
        <fullName evidence="1">Uncharacterized protein</fullName>
    </submittedName>
</protein>
<dbReference type="OrthoDB" id="3479895at2"/>
<keyword evidence="2" id="KW-1185">Reference proteome</keyword>
<reference evidence="1 2" key="1">
    <citation type="submission" date="2019-03" db="EMBL/GenBank/DDBJ databases">
        <title>Draft genome sequences of novel Actinobacteria.</title>
        <authorList>
            <person name="Sahin N."/>
            <person name="Ay H."/>
            <person name="Saygin H."/>
        </authorList>
    </citation>
    <scope>NUCLEOTIDE SEQUENCE [LARGE SCALE GENOMIC DNA]</scope>
    <source>
        <strain evidence="1 2">H3C3</strain>
    </source>
</reference>
<name>A0A4R5C6K0_9ACTN</name>
<proteinExistence type="predicted"/>
<dbReference type="Proteomes" id="UP000294513">
    <property type="component" value="Unassembled WGS sequence"/>
</dbReference>
<dbReference type="EMBL" id="SMKU01000037">
    <property type="protein sequence ID" value="TDD92614.1"/>
    <property type="molecule type" value="Genomic_DNA"/>
</dbReference>
<gene>
    <name evidence="1" type="ORF">E1298_10500</name>
</gene>
<accession>A0A4R5C6K0</accession>
<evidence type="ECO:0000313" key="2">
    <source>
        <dbReference type="Proteomes" id="UP000294513"/>
    </source>
</evidence>
<sequence length="117" mass="12516">MGQRGEPTLDPGALSTAQRLGDACAVCRKRWPRPRVRVGRLPDSSGVFACDDCAVFTQSRAKVPAWRQRLLNPGPSCSPGGSQLGRAWSIATSLRDLLGVARLRLRTPGQGPRSHGG</sequence>
<dbReference type="AlphaFoldDB" id="A0A4R5C6K0"/>
<organism evidence="1 2">
    <name type="scientific">Actinomadura rubrisoli</name>
    <dbReference type="NCBI Taxonomy" id="2530368"/>
    <lineage>
        <taxon>Bacteria</taxon>
        <taxon>Bacillati</taxon>
        <taxon>Actinomycetota</taxon>
        <taxon>Actinomycetes</taxon>
        <taxon>Streptosporangiales</taxon>
        <taxon>Thermomonosporaceae</taxon>
        <taxon>Actinomadura</taxon>
    </lineage>
</organism>
<comment type="caution">
    <text evidence="1">The sequence shown here is derived from an EMBL/GenBank/DDBJ whole genome shotgun (WGS) entry which is preliminary data.</text>
</comment>